<name>A0ACB8XQM6_ARCLA</name>
<organism evidence="1 2">
    <name type="scientific">Arctium lappa</name>
    <name type="common">Greater burdock</name>
    <name type="synonym">Lappa major</name>
    <dbReference type="NCBI Taxonomy" id="4217"/>
    <lineage>
        <taxon>Eukaryota</taxon>
        <taxon>Viridiplantae</taxon>
        <taxon>Streptophyta</taxon>
        <taxon>Embryophyta</taxon>
        <taxon>Tracheophyta</taxon>
        <taxon>Spermatophyta</taxon>
        <taxon>Magnoliopsida</taxon>
        <taxon>eudicotyledons</taxon>
        <taxon>Gunneridae</taxon>
        <taxon>Pentapetalae</taxon>
        <taxon>asterids</taxon>
        <taxon>campanulids</taxon>
        <taxon>Asterales</taxon>
        <taxon>Asteraceae</taxon>
        <taxon>Carduoideae</taxon>
        <taxon>Cardueae</taxon>
        <taxon>Arctiinae</taxon>
        <taxon>Arctium</taxon>
    </lineage>
</organism>
<accession>A0ACB8XQM6</accession>
<proteinExistence type="predicted"/>
<evidence type="ECO:0000313" key="2">
    <source>
        <dbReference type="Proteomes" id="UP001055879"/>
    </source>
</evidence>
<comment type="caution">
    <text evidence="1">The sequence shown here is derived from an EMBL/GenBank/DDBJ whole genome shotgun (WGS) entry which is preliminary data.</text>
</comment>
<protein>
    <submittedName>
        <fullName evidence="1">Uncharacterized protein</fullName>
    </submittedName>
</protein>
<sequence length="122" mass="13432">MLTPLSAVETTCATLEQEEAQRVVLNLSKSNNDMLAMYSKSQSDKLLINSSRMVASVQISTPKNDNSGLLFTPPPPQQLEQLAKLMPQLQMGNAKGSEIDEKLDCHLSGMISYNHVHEKSSE</sequence>
<gene>
    <name evidence="1" type="ORF">L6452_40285</name>
</gene>
<dbReference type="Proteomes" id="UP001055879">
    <property type="component" value="Linkage Group LG16"/>
</dbReference>
<reference evidence="1 2" key="2">
    <citation type="journal article" date="2022" name="Mol. Ecol. Resour.">
        <title>The genomes of chicory, endive, great burdock and yacon provide insights into Asteraceae paleo-polyploidization history and plant inulin production.</title>
        <authorList>
            <person name="Fan W."/>
            <person name="Wang S."/>
            <person name="Wang H."/>
            <person name="Wang A."/>
            <person name="Jiang F."/>
            <person name="Liu H."/>
            <person name="Zhao H."/>
            <person name="Xu D."/>
            <person name="Zhang Y."/>
        </authorList>
    </citation>
    <scope>NUCLEOTIDE SEQUENCE [LARGE SCALE GENOMIC DNA]</scope>
    <source>
        <strain evidence="2">cv. Niubang</strain>
    </source>
</reference>
<dbReference type="EMBL" id="CM042062">
    <property type="protein sequence ID" value="KAI3669064.1"/>
    <property type="molecule type" value="Genomic_DNA"/>
</dbReference>
<reference evidence="2" key="1">
    <citation type="journal article" date="2022" name="Mol. Ecol. Resour.">
        <title>The genomes of chicory, endive, great burdock and yacon provide insights into Asteraceae palaeo-polyploidization history and plant inulin production.</title>
        <authorList>
            <person name="Fan W."/>
            <person name="Wang S."/>
            <person name="Wang H."/>
            <person name="Wang A."/>
            <person name="Jiang F."/>
            <person name="Liu H."/>
            <person name="Zhao H."/>
            <person name="Xu D."/>
            <person name="Zhang Y."/>
        </authorList>
    </citation>
    <scope>NUCLEOTIDE SEQUENCE [LARGE SCALE GENOMIC DNA]</scope>
    <source>
        <strain evidence="2">cv. Niubang</strain>
    </source>
</reference>
<evidence type="ECO:0000313" key="1">
    <source>
        <dbReference type="EMBL" id="KAI3669064.1"/>
    </source>
</evidence>
<keyword evidence="2" id="KW-1185">Reference proteome</keyword>